<dbReference type="Proteomes" id="UP000324575">
    <property type="component" value="Unassembled WGS sequence"/>
</dbReference>
<keyword evidence="2 5" id="KW-0378">Hydrolase</keyword>
<dbReference type="InterPro" id="IPR037524">
    <property type="entry name" value="PA14/GLEYA"/>
</dbReference>
<organism evidence="5 6">
    <name type="scientific">Candidatus Ordinivivax streblomastigis</name>
    <dbReference type="NCBI Taxonomy" id="2540710"/>
    <lineage>
        <taxon>Bacteria</taxon>
        <taxon>Pseudomonadati</taxon>
        <taxon>Bacteroidota</taxon>
        <taxon>Bacteroidia</taxon>
        <taxon>Bacteroidales</taxon>
        <taxon>Candidatus Ordinivivax</taxon>
    </lineage>
</organism>
<dbReference type="InterPro" id="IPR017853">
    <property type="entry name" value="GH"/>
</dbReference>
<dbReference type="EC" id="3.2.1.177" evidence="5"/>
<dbReference type="InterPro" id="IPR000322">
    <property type="entry name" value="Glyco_hydro_31_TIM"/>
</dbReference>
<feature type="chain" id="PRO_5024395586" evidence="3">
    <location>
        <begin position="21"/>
        <end position="960"/>
    </location>
</feature>
<feature type="signal peptide" evidence="3">
    <location>
        <begin position="1"/>
        <end position="20"/>
    </location>
</feature>
<dbReference type="AlphaFoldDB" id="A0A5M8NW31"/>
<dbReference type="InterPro" id="IPR048395">
    <property type="entry name" value="Glyco_hydro_31_C"/>
</dbReference>
<dbReference type="SUPFAM" id="SSF51011">
    <property type="entry name" value="Glycosyl hydrolase domain"/>
    <property type="match status" value="1"/>
</dbReference>
<dbReference type="Gene3D" id="2.60.40.1760">
    <property type="entry name" value="glycosyl hydrolase (family 31)"/>
    <property type="match status" value="1"/>
</dbReference>
<dbReference type="InterPro" id="IPR013780">
    <property type="entry name" value="Glyco_hydro_b"/>
</dbReference>
<dbReference type="Gene3D" id="2.60.120.380">
    <property type="match status" value="1"/>
</dbReference>
<dbReference type="CDD" id="cd06591">
    <property type="entry name" value="GH31_xylosidase_XylS"/>
    <property type="match status" value="1"/>
</dbReference>
<dbReference type="CDD" id="cd14752">
    <property type="entry name" value="GH31_N"/>
    <property type="match status" value="1"/>
</dbReference>
<dbReference type="SMART" id="SM00758">
    <property type="entry name" value="PA14"/>
    <property type="match status" value="1"/>
</dbReference>
<dbReference type="InterPro" id="IPR011658">
    <property type="entry name" value="PA14_dom"/>
</dbReference>
<dbReference type="SUPFAM" id="SSF56988">
    <property type="entry name" value="Anthrax protective antigen"/>
    <property type="match status" value="1"/>
</dbReference>
<dbReference type="EMBL" id="SNRX01000040">
    <property type="protein sequence ID" value="KAA6300893.1"/>
    <property type="molecule type" value="Genomic_DNA"/>
</dbReference>
<evidence type="ECO:0000313" key="5">
    <source>
        <dbReference type="EMBL" id="KAA6300893.1"/>
    </source>
</evidence>
<dbReference type="PROSITE" id="PS51257">
    <property type="entry name" value="PROKAR_LIPOPROTEIN"/>
    <property type="match status" value="1"/>
</dbReference>
<proteinExistence type="inferred from homology"/>
<sequence length="960" mass="110453">MMKHASFWILISILFFSSCANTGYEKTDDGIILSLKQKYPTDTKKVRLQVINEKIIHVSATPERKFSQEESLIIVPRTEKFTDFTVEEADNSLILKTAALQARISATTGEVSFADPGGNLILRENTGGGKSFVPIEVEGTKGYTLRQVFESPDDEAFYGLGQHQSDEFNYKGRNEDLFQYNSKVSVPFVLSNKNYGILWDNYSWSKFGDNREYAQLNEVFKLYDSNGNEGGLTAKYEQGREGNEEKVIRTESTIYYEDTKTVANLPANFPLSRANVTYEGEIEAKETGIHRFILRYAGYAKVYVNNELVVPERWRVAWNPNSYKFALNLTAGKRVPLRIEWKPDGDVSFCGLRALTPIPEKEQNKQAIYSEMGNEIDYYFIAGNNADEVISGYRTLTGKSPIMPKWAMGYWQSRERYKTQDEIVGTLQEFRRRHIPIDNIVLDWNYWSDDAWGSHEFDKIRFPNPKGMTDDIHKLNARIMISVWPKFYTTTEHFKELDKNGWMYRLAVKDSLRDWIGPGYVNSFYDAYSEGARKLFWEQMEEHLFSVGIDAWWMDASEPNIRDNVGDCTDMDYRKALSGPTALGPSTKYFNAYALMNAKGVYEGQRGTAPNQRVFLLTRSGFAGLQSYSSATWSGDIATRWEDMKAQIPAGLNYSMSGVPYWTMDIGGFAAERRYEEGQRIFDRTGIENANLKEWRELYTRWFQFGAFAPLFRSHGQFPLREAWNIAPENHPAYKSILYYTKLRYNLMPYVYSLAGMTYFNDYTIMRALVMDFGKDTNVNHIGDQYLLGPSLMVCPVYEYEARQRNVYFPATTGWYDFYTGKYVLGGQSLSVNAPYDRIPLYVREGAIIPYGPDMQYSDEKKPELITLYVYAGQNGTFTLYEDEGVNYNYEKGQYATIPFTYNDAPRSLTIGKREGEFPGMLLNRKFNIVIVDKNTPKPFDLNAKGKVVEYDGKEQTITI</sequence>
<dbReference type="InterPro" id="IPR025887">
    <property type="entry name" value="Glyco_hydro_31_N_dom"/>
</dbReference>
<dbReference type="InterPro" id="IPR033403">
    <property type="entry name" value="DUF5110"/>
</dbReference>
<dbReference type="GO" id="GO:0030246">
    <property type="term" value="F:carbohydrate binding"/>
    <property type="evidence" value="ECO:0007669"/>
    <property type="project" value="InterPro"/>
</dbReference>
<evidence type="ECO:0000313" key="6">
    <source>
        <dbReference type="Proteomes" id="UP000324575"/>
    </source>
</evidence>
<dbReference type="Pfam" id="PF01055">
    <property type="entry name" value="Glyco_hydro_31_2nd"/>
    <property type="match status" value="1"/>
</dbReference>
<evidence type="ECO:0000256" key="3">
    <source>
        <dbReference type="SAM" id="SignalP"/>
    </source>
</evidence>
<accession>A0A5M8NW31</accession>
<dbReference type="Pfam" id="PF07691">
    <property type="entry name" value="PA14"/>
    <property type="match status" value="1"/>
</dbReference>
<comment type="caution">
    <text evidence="5">The sequence shown here is derived from an EMBL/GenBank/DDBJ whole genome shotgun (WGS) entry which is preliminary data.</text>
</comment>
<dbReference type="PROSITE" id="PS51820">
    <property type="entry name" value="PA14"/>
    <property type="match status" value="1"/>
</dbReference>
<reference evidence="5 6" key="1">
    <citation type="submission" date="2019-03" db="EMBL/GenBank/DDBJ databases">
        <title>Single cell metagenomics reveals metabolic interactions within the superorganism composed of flagellate Streblomastix strix and complex community of Bacteroidetes bacteria on its surface.</title>
        <authorList>
            <person name="Treitli S.C."/>
            <person name="Kolisko M."/>
            <person name="Husnik F."/>
            <person name="Keeling P."/>
            <person name="Hampl V."/>
        </authorList>
    </citation>
    <scope>NUCLEOTIDE SEQUENCE [LARGE SCALE GENOMIC DNA]</scope>
    <source>
        <strain evidence="5">St1</strain>
    </source>
</reference>
<dbReference type="Pfam" id="PF17137">
    <property type="entry name" value="DUF5110"/>
    <property type="match status" value="1"/>
</dbReference>
<dbReference type="InterPro" id="IPR051816">
    <property type="entry name" value="Glycosyl_Hydrolase_31"/>
</dbReference>
<keyword evidence="3" id="KW-0732">Signal</keyword>
<evidence type="ECO:0000259" key="4">
    <source>
        <dbReference type="PROSITE" id="PS51820"/>
    </source>
</evidence>
<comment type="similarity">
    <text evidence="1 2">Belongs to the glycosyl hydrolase 31 family.</text>
</comment>
<dbReference type="InterPro" id="IPR011013">
    <property type="entry name" value="Gal_mutarotase_sf_dom"/>
</dbReference>
<keyword evidence="2 5" id="KW-0326">Glycosidase</keyword>
<name>A0A5M8NW31_9BACT</name>
<dbReference type="GO" id="GO:0061634">
    <property type="term" value="F:alpha-D-xyloside xylohydrolase"/>
    <property type="evidence" value="ECO:0007669"/>
    <property type="project" value="UniProtKB-EC"/>
</dbReference>
<protein>
    <submittedName>
        <fullName evidence="5">Alpha-xylosidase BoGH31A</fullName>
        <ecNumber evidence="5">3.2.1.177</ecNumber>
    </submittedName>
</protein>
<dbReference type="Gene3D" id="3.20.20.80">
    <property type="entry name" value="Glycosidases"/>
    <property type="match status" value="1"/>
</dbReference>
<evidence type="ECO:0000256" key="2">
    <source>
        <dbReference type="RuleBase" id="RU361185"/>
    </source>
</evidence>
<dbReference type="Gene3D" id="2.60.40.1180">
    <property type="entry name" value="Golgi alpha-mannosidase II"/>
    <property type="match status" value="2"/>
</dbReference>
<dbReference type="PANTHER" id="PTHR43863">
    <property type="entry name" value="HYDROLASE, PUTATIVE (AFU_ORTHOLOGUE AFUA_1G03140)-RELATED"/>
    <property type="match status" value="1"/>
</dbReference>
<dbReference type="SUPFAM" id="SSF74650">
    <property type="entry name" value="Galactose mutarotase-like"/>
    <property type="match status" value="1"/>
</dbReference>
<dbReference type="PANTHER" id="PTHR43863:SF2">
    <property type="entry name" value="MALTASE-GLUCOAMYLASE"/>
    <property type="match status" value="1"/>
</dbReference>
<dbReference type="GO" id="GO:0005975">
    <property type="term" value="P:carbohydrate metabolic process"/>
    <property type="evidence" value="ECO:0007669"/>
    <property type="project" value="InterPro"/>
</dbReference>
<gene>
    <name evidence="5" type="ORF">EZS26_002952</name>
</gene>
<feature type="domain" description="PA14" evidence="4">
    <location>
        <begin position="227"/>
        <end position="368"/>
    </location>
</feature>
<dbReference type="SUPFAM" id="SSF51445">
    <property type="entry name" value="(Trans)glycosidases"/>
    <property type="match status" value="1"/>
</dbReference>
<dbReference type="Pfam" id="PF13802">
    <property type="entry name" value="Gal_mutarotas_2"/>
    <property type="match status" value="1"/>
</dbReference>
<dbReference type="Pfam" id="PF21365">
    <property type="entry name" value="Glyco_hydro_31_3rd"/>
    <property type="match status" value="1"/>
</dbReference>
<evidence type="ECO:0000256" key="1">
    <source>
        <dbReference type="ARBA" id="ARBA00007806"/>
    </source>
</evidence>